<gene>
    <name evidence="1" type="ORF">METZ01_LOCUS469340</name>
</gene>
<evidence type="ECO:0000313" key="1">
    <source>
        <dbReference type="EMBL" id="SVE16486.1"/>
    </source>
</evidence>
<accession>A0A383B8J1</accession>
<dbReference type="EMBL" id="UINC01198504">
    <property type="protein sequence ID" value="SVE16486.1"/>
    <property type="molecule type" value="Genomic_DNA"/>
</dbReference>
<name>A0A383B8J1_9ZZZZ</name>
<dbReference type="AlphaFoldDB" id="A0A383B8J1"/>
<reference evidence="1" key="1">
    <citation type="submission" date="2018-05" db="EMBL/GenBank/DDBJ databases">
        <authorList>
            <person name="Lanie J.A."/>
            <person name="Ng W.-L."/>
            <person name="Kazmierczak K.M."/>
            <person name="Andrzejewski T.M."/>
            <person name="Davidsen T.M."/>
            <person name="Wayne K.J."/>
            <person name="Tettelin H."/>
            <person name="Glass J.I."/>
            <person name="Rusch D."/>
            <person name="Podicherti R."/>
            <person name="Tsui H.-C.T."/>
            <person name="Winkler M.E."/>
        </authorList>
    </citation>
    <scope>NUCLEOTIDE SEQUENCE</scope>
</reference>
<feature type="non-terminal residue" evidence="1">
    <location>
        <position position="25"/>
    </location>
</feature>
<organism evidence="1">
    <name type="scientific">marine metagenome</name>
    <dbReference type="NCBI Taxonomy" id="408172"/>
    <lineage>
        <taxon>unclassified sequences</taxon>
        <taxon>metagenomes</taxon>
        <taxon>ecological metagenomes</taxon>
    </lineage>
</organism>
<sequence>MNLIFALGFFPCNKWQTCLGPGGHA</sequence>
<protein>
    <submittedName>
        <fullName evidence="1">Uncharacterized protein</fullName>
    </submittedName>
</protein>
<proteinExistence type="predicted"/>